<dbReference type="RefSeq" id="WP_183416141.1">
    <property type="nucleotide sequence ID" value="NZ_JACHXA010000003.1"/>
</dbReference>
<dbReference type="AlphaFoldDB" id="A0A839STM6"/>
<dbReference type="PANTHER" id="PTHR43542">
    <property type="entry name" value="METHYLTRANSFERASE"/>
    <property type="match status" value="1"/>
</dbReference>
<dbReference type="GO" id="GO:0052913">
    <property type="term" value="F:16S rRNA (guanine(966)-N(2))-methyltransferase activity"/>
    <property type="evidence" value="ECO:0007669"/>
    <property type="project" value="UniProtKB-EC"/>
</dbReference>
<dbReference type="EMBL" id="JACHXA010000003">
    <property type="protein sequence ID" value="MBB3065339.1"/>
    <property type="molecule type" value="Genomic_DNA"/>
</dbReference>
<dbReference type="InterPro" id="IPR004398">
    <property type="entry name" value="RNA_MeTrfase_RsmD"/>
</dbReference>
<feature type="region of interest" description="Disordered" evidence="3">
    <location>
        <begin position="1"/>
        <end position="25"/>
    </location>
</feature>
<dbReference type="Gene3D" id="3.40.50.150">
    <property type="entry name" value="Vaccinia Virus protein VP39"/>
    <property type="match status" value="1"/>
</dbReference>
<name>A0A839STM6_9PROT</name>
<evidence type="ECO:0000313" key="5">
    <source>
        <dbReference type="Proteomes" id="UP000581135"/>
    </source>
</evidence>
<organism evidence="4 5">
    <name type="scientific">Limibacillus halophilus</name>
    <dbReference type="NCBI Taxonomy" id="1579333"/>
    <lineage>
        <taxon>Bacteria</taxon>
        <taxon>Pseudomonadati</taxon>
        <taxon>Pseudomonadota</taxon>
        <taxon>Alphaproteobacteria</taxon>
        <taxon>Rhodospirillales</taxon>
        <taxon>Rhodovibrionaceae</taxon>
        <taxon>Limibacillus</taxon>
    </lineage>
</organism>
<gene>
    <name evidence="4" type="ORF">FHR98_001618</name>
</gene>
<keyword evidence="1 4" id="KW-0489">Methyltransferase</keyword>
<sequence length="190" mass="20467">MRIVGGELKGRRLEAPEGRSVRPTSDRARESLFNILTQGRVARNGNPLAGARVLDGFAGSGALGIEALSRGAAEAFFLEKDRDALAVLRRNLATLNLGSRARVVPADILSPPRAVQPCDILFLDPPYRTGLAEPAFKALAAAGWIAPGALISLETARNEDFEAPAGYTQIDERHYGNARLTLFQYEADEP</sequence>
<dbReference type="SUPFAM" id="SSF53335">
    <property type="entry name" value="S-adenosyl-L-methionine-dependent methyltransferases"/>
    <property type="match status" value="1"/>
</dbReference>
<dbReference type="PANTHER" id="PTHR43542:SF1">
    <property type="entry name" value="METHYLTRANSFERASE"/>
    <property type="match status" value="1"/>
</dbReference>
<feature type="compositionally biased region" description="Basic and acidic residues" evidence="3">
    <location>
        <begin position="8"/>
        <end position="25"/>
    </location>
</feature>
<dbReference type="Pfam" id="PF03602">
    <property type="entry name" value="Cons_hypoth95"/>
    <property type="match status" value="1"/>
</dbReference>
<evidence type="ECO:0000256" key="2">
    <source>
        <dbReference type="ARBA" id="ARBA00022679"/>
    </source>
</evidence>
<comment type="caution">
    <text evidence="4">The sequence shown here is derived from an EMBL/GenBank/DDBJ whole genome shotgun (WGS) entry which is preliminary data.</text>
</comment>
<dbReference type="PIRSF" id="PIRSF004553">
    <property type="entry name" value="CHP00095"/>
    <property type="match status" value="1"/>
</dbReference>
<keyword evidence="2 4" id="KW-0808">Transferase</keyword>
<keyword evidence="5" id="KW-1185">Reference proteome</keyword>
<dbReference type="Proteomes" id="UP000581135">
    <property type="component" value="Unassembled WGS sequence"/>
</dbReference>
<evidence type="ECO:0000256" key="1">
    <source>
        <dbReference type="ARBA" id="ARBA00022603"/>
    </source>
</evidence>
<dbReference type="CDD" id="cd02440">
    <property type="entry name" value="AdoMet_MTases"/>
    <property type="match status" value="1"/>
</dbReference>
<accession>A0A839STM6</accession>
<protein>
    <submittedName>
        <fullName evidence="4">16S rRNA (Guanine966-N2)-methyltransferase</fullName>
        <ecNumber evidence="4">2.1.1.171</ecNumber>
    </submittedName>
</protein>
<dbReference type="InterPro" id="IPR029063">
    <property type="entry name" value="SAM-dependent_MTases_sf"/>
</dbReference>
<evidence type="ECO:0000256" key="3">
    <source>
        <dbReference type="SAM" id="MobiDB-lite"/>
    </source>
</evidence>
<proteinExistence type="predicted"/>
<evidence type="ECO:0000313" key="4">
    <source>
        <dbReference type="EMBL" id="MBB3065339.1"/>
    </source>
</evidence>
<dbReference type="EC" id="2.1.1.171" evidence="4"/>
<dbReference type="NCBIfam" id="TIGR00095">
    <property type="entry name" value="16S rRNA (guanine(966)-N(2))-methyltransferase RsmD"/>
    <property type="match status" value="1"/>
</dbReference>
<reference evidence="4 5" key="1">
    <citation type="submission" date="2020-08" db="EMBL/GenBank/DDBJ databases">
        <title>Genomic Encyclopedia of Type Strains, Phase III (KMG-III): the genomes of soil and plant-associated and newly described type strains.</title>
        <authorList>
            <person name="Whitman W."/>
        </authorList>
    </citation>
    <scope>NUCLEOTIDE SEQUENCE [LARGE SCALE GENOMIC DNA]</scope>
    <source>
        <strain evidence="4 5">CECT 8803</strain>
    </source>
</reference>